<dbReference type="InterPro" id="IPR057684">
    <property type="entry name" value="DUF7924"/>
</dbReference>
<comment type="caution">
    <text evidence="2">The sequence shown here is derived from an EMBL/GenBank/DDBJ whole genome shotgun (WGS) entry which is preliminary data.</text>
</comment>
<dbReference type="AlphaFoldDB" id="A0A232M7Y8"/>
<dbReference type="OrthoDB" id="5426775at2759"/>
<gene>
    <name evidence="2" type="ORF">Egran_00032</name>
</gene>
<feature type="domain" description="DUF7924" evidence="1">
    <location>
        <begin position="94"/>
        <end position="278"/>
    </location>
</feature>
<protein>
    <recommendedName>
        <fullName evidence="1">DUF7924 domain-containing protein</fullName>
    </recommendedName>
</protein>
<dbReference type="Pfam" id="PF25545">
    <property type="entry name" value="DUF7924"/>
    <property type="match status" value="1"/>
</dbReference>
<sequence length="290" mass="32500">MKRSWSEGNPLPLTRENLNLFNASQPSASLSPSKQTTSLLEERHKLGAYKIVVDQDAEIPTCLKEHIDTVILRKKADFTVGALRIVQRRRTILEQNEPGAIRLVEPFMLPSGEAEDECGLPLISKKYDILFAKPFLPPPPPLVRQKLQQAKPDVCLGYVTSQISLSSKYPSHASTVNEELLIASFQPSSFVHFPFLTAQWKSSASSSTLHAQNQAARDGAVAVNSLSRFFLAAEQTPSIVRMCHFSLVCDAQYREIWVHWKQGDVHHMEIVFCFAFRDEGGVERALEILS</sequence>
<evidence type="ECO:0000313" key="3">
    <source>
        <dbReference type="Proteomes" id="UP000243515"/>
    </source>
</evidence>
<accession>A0A232M7Y8</accession>
<organism evidence="2 3">
    <name type="scientific">Elaphomyces granulatus</name>
    <dbReference type="NCBI Taxonomy" id="519963"/>
    <lineage>
        <taxon>Eukaryota</taxon>
        <taxon>Fungi</taxon>
        <taxon>Dikarya</taxon>
        <taxon>Ascomycota</taxon>
        <taxon>Pezizomycotina</taxon>
        <taxon>Eurotiomycetes</taxon>
        <taxon>Eurotiomycetidae</taxon>
        <taxon>Eurotiales</taxon>
        <taxon>Elaphomycetaceae</taxon>
        <taxon>Elaphomyces</taxon>
    </lineage>
</organism>
<reference evidence="2 3" key="1">
    <citation type="journal article" date="2015" name="Environ. Microbiol.">
        <title>Metagenome sequence of Elaphomyces granulatus from sporocarp tissue reveals Ascomycota ectomycorrhizal fingerprints of genome expansion and a Proteobacteria-rich microbiome.</title>
        <authorList>
            <person name="Quandt C.A."/>
            <person name="Kohler A."/>
            <person name="Hesse C.N."/>
            <person name="Sharpton T.J."/>
            <person name="Martin F."/>
            <person name="Spatafora J.W."/>
        </authorList>
    </citation>
    <scope>NUCLEOTIDE SEQUENCE [LARGE SCALE GENOMIC DNA]</scope>
    <source>
        <strain evidence="2 3">OSC145934</strain>
    </source>
</reference>
<dbReference type="EMBL" id="NPHW01000767">
    <property type="protein sequence ID" value="OXV12207.1"/>
    <property type="molecule type" value="Genomic_DNA"/>
</dbReference>
<name>A0A232M7Y8_9EURO</name>
<proteinExistence type="predicted"/>
<dbReference type="PANTHER" id="PTHR42470:SF1">
    <property type="entry name" value="VAST DOMAIN-CONTAINING PROTEIN"/>
    <property type="match status" value="1"/>
</dbReference>
<evidence type="ECO:0000259" key="1">
    <source>
        <dbReference type="Pfam" id="PF25545"/>
    </source>
</evidence>
<dbReference type="Proteomes" id="UP000243515">
    <property type="component" value="Unassembled WGS sequence"/>
</dbReference>
<dbReference type="PANTHER" id="PTHR42470">
    <property type="entry name" value="VAST DOMAIN-CONTAINING PROTEIN"/>
    <property type="match status" value="1"/>
</dbReference>
<evidence type="ECO:0000313" key="2">
    <source>
        <dbReference type="EMBL" id="OXV12207.1"/>
    </source>
</evidence>
<keyword evidence="3" id="KW-1185">Reference proteome</keyword>